<keyword evidence="3 5" id="KW-1133">Transmembrane helix</keyword>
<dbReference type="RefSeq" id="WP_346335982.1">
    <property type="nucleotide sequence ID" value="NZ_JBBYXI010000001.1"/>
</dbReference>
<dbReference type="InterPro" id="IPR039421">
    <property type="entry name" value="Type_1_exporter"/>
</dbReference>
<dbReference type="SUPFAM" id="SSF90123">
    <property type="entry name" value="ABC transporter transmembrane region"/>
    <property type="match status" value="1"/>
</dbReference>
<feature type="transmembrane region" description="Helical" evidence="5">
    <location>
        <begin position="285"/>
        <end position="307"/>
    </location>
</feature>
<dbReference type="Gene3D" id="3.40.50.300">
    <property type="entry name" value="P-loop containing nucleotide triphosphate hydrolases"/>
    <property type="match status" value="2"/>
</dbReference>
<evidence type="ECO:0000259" key="6">
    <source>
        <dbReference type="PROSITE" id="PS50929"/>
    </source>
</evidence>
<keyword evidence="7" id="KW-0547">Nucleotide-binding</keyword>
<organism evidence="7 8">
    <name type="scientific">Hohaiivirga grylli</name>
    <dbReference type="NCBI Taxonomy" id="3133970"/>
    <lineage>
        <taxon>Bacteria</taxon>
        <taxon>Pseudomonadati</taxon>
        <taxon>Pseudomonadota</taxon>
        <taxon>Alphaproteobacteria</taxon>
        <taxon>Hyphomicrobiales</taxon>
        <taxon>Methylobacteriaceae</taxon>
        <taxon>Hohaiivirga</taxon>
    </lineage>
</organism>
<evidence type="ECO:0000256" key="3">
    <source>
        <dbReference type="ARBA" id="ARBA00022989"/>
    </source>
</evidence>
<dbReference type="EMBL" id="JBBYXI010000001">
    <property type="protein sequence ID" value="MEN3930005.1"/>
    <property type="molecule type" value="Genomic_DNA"/>
</dbReference>
<accession>A0ABV0BKE6</accession>
<dbReference type="Proteomes" id="UP001418637">
    <property type="component" value="Unassembled WGS sequence"/>
</dbReference>
<sequence>MAFSTAMDKSLFKYIWQHSKREQLLICAVVLLSLPFYYLSLDLPRRIVNEAIQGGAFKHGNETVPFLAISFDLPTWLGGAHINLFDGLTVGRIELLLGLSLSFLFFVLINGAFKYWINLAKGALGERMLRRMRFELFNLVLRFSPEYLKQAKSAETATIIKDEVEPIGGFIGDAFILPMFLGAQAATALMFIILQSTWLGLMAAGIVLIQIIIIPRLRRKLLVLGRKRQLVSRRFAGRIGEVFDGQQAVRLHNTEDWERADIGDRLYSLFDIRYRIYKRKFVVKFLNNLLAQMTPFLFYAIGGYFAVTGRMDIGQLVAVIAAYRDLPPPLKELIDWDQQRLDVQVKYDQVVQQFAPEHLLPEPVSTISLDAKIEFGSPLKIDDLSISDAQSLPILSKISFDVPLHQRIAVTGQSLQTSAFVDALSQPEQLAIGSIMAGNVELTSLPRAIRARKIGCVNADPILFPGTIRDNLVYGLKARQIKDGEETERLKIKRQTEARKTGNPLVKADDEWVDYELAGVSSSEELDRILLEQLHAIGMGEDIYRFGQYQSFDPERYPNFADRLIKARELLYQRLEQDQNTHLVEFFDCEKYNTQATIAENVLFGVPTKNSLQGAGLAEDDGFRKVLRKEKLFDTLVDLGANIAETMVELFRDLPPGHPLFEQFSFVSADELEEYATIVQHWNNRRRNVNNAARTQLIGLALNYIEPRHRFGLLDETLKERLVQTRVAFRETLEESGSNSIEFYDRNEICSAAPLRDNILFGKINLVIADAQRLVANAIHIVIEELELRHPVERLGLNHQVGVSGRLLTAQQRVGVDLVRNLVKRPEILIVDRAFSAFASPQQEILRAFLQQKSKEFNATLIMVITEQSGLSGFDFVVNLSTNEAHVEAVPYATQLDNVAPLIAG</sequence>
<comment type="caution">
    <text evidence="7">The sequence shown here is derived from an EMBL/GenBank/DDBJ whole genome shotgun (WGS) entry which is preliminary data.</text>
</comment>
<dbReference type="PANTHER" id="PTHR24221:SF646">
    <property type="entry name" value="HAEMOLYSIN SECRETION ATP-BINDING PROTEIN"/>
    <property type="match status" value="1"/>
</dbReference>
<dbReference type="InterPro" id="IPR011527">
    <property type="entry name" value="ABC1_TM_dom"/>
</dbReference>
<feature type="transmembrane region" description="Helical" evidence="5">
    <location>
        <begin position="170"/>
        <end position="192"/>
    </location>
</feature>
<dbReference type="PROSITE" id="PS50929">
    <property type="entry name" value="ABC_TM1F"/>
    <property type="match status" value="1"/>
</dbReference>
<proteinExistence type="predicted"/>
<dbReference type="GO" id="GO:0005524">
    <property type="term" value="F:ATP binding"/>
    <property type="evidence" value="ECO:0007669"/>
    <property type="project" value="UniProtKB-KW"/>
</dbReference>
<feature type="transmembrane region" description="Helical" evidence="5">
    <location>
        <begin position="95"/>
        <end position="117"/>
    </location>
</feature>
<name>A0ABV0BKE6_9HYPH</name>
<dbReference type="PANTHER" id="PTHR24221">
    <property type="entry name" value="ATP-BINDING CASSETTE SUB-FAMILY B"/>
    <property type="match status" value="1"/>
</dbReference>
<gene>
    <name evidence="7" type="ORF">WJT86_02885</name>
</gene>
<evidence type="ECO:0000256" key="2">
    <source>
        <dbReference type="ARBA" id="ARBA00022692"/>
    </source>
</evidence>
<evidence type="ECO:0000313" key="7">
    <source>
        <dbReference type="EMBL" id="MEN3930005.1"/>
    </source>
</evidence>
<dbReference type="Gene3D" id="1.20.1560.10">
    <property type="entry name" value="ABC transporter type 1, transmembrane domain"/>
    <property type="match status" value="1"/>
</dbReference>
<dbReference type="InterPro" id="IPR036640">
    <property type="entry name" value="ABC1_TM_sf"/>
</dbReference>
<feature type="transmembrane region" description="Helical" evidence="5">
    <location>
        <begin position="198"/>
        <end position="217"/>
    </location>
</feature>
<dbReference type="Pfam" id="PF00664">
    <property type="entry name" value="ABC_membrane"/>
    <property type="match status" value="1"/>
</dbReference>
<protein>
    <submittedName>
        <fullName evidence="7">ABC transporter ATP-binding protein/permease</fullName>
    </submittedName>
</protein>
<keyword evidence="2 5" id="KW-0812">Transmembrane</keyword>
<keyword evidence="8" id="KW-1185">Reference proteome</keyword>
<reference evidence="7 8" key="1">
    <citation type="submission" date="2024-04" db="EMBL/GenBank/DDBJ databases">
        <title>A novel species isolated from cricket.</title>
        <authorList>
            <person name="Wang H.-C."/>
        </authorList>
    </citation>
    <scope>NUCLEOTIDE SEQUENCE [LARGE SCALE GENOMIC DNA]</scope>
    <source>
        <strain evidence="7 8">WL0021</strain>
    </source>
</reference>
<dbReference type="SUPFAM" id="SSF52540">
    <property type="entry name" value="P-loop containing nucleoside triphosphate hydrolases"/>
    <property type="match status" value="1"/>
</dbReference>
<feature type="domain" description="ABC transmembrane type-1" evidence="6">
    <location>
        <begin position="83"/>
        <end position="335"/>
    </location>
</feature>
<dbReference type="InterPro" id="IPR027417">
    <property type="entry name" value="P-loop_NTPase"/>
</dbReference>
<evidence type="ECO:0000256" key="4">
    <source>
        <dbReference type="ARBA" id="ARBA00023136"/>
    </source>
</evidence>
<evidence type="ECO:0000313" key="8">
    <source>
        <dbReference type="Proteomes" id="UP001418637"/>
    </source>
</evidence>
<feature type="transmembrane region" description="Helical" evidence="5">
    <location>
        <begin position="21"/>
        <end position="39"/>
    </location>
</feature>
<keyword evidence="7" id="KW-0067">ATP-binding</keyword>
<evidence type="ECO:0000256" key="1">
    <source>
        <dbReference type="ARBA" id="ARBA00004651"/>
    </source>
</evidence>
<keyword evidence="4 5" id="KW-0472">Membrane</keyword>
<evidence type="ECO:0000256" key="5">
    <source>
        <dbReference type="SAM" id="Phobius"/>
    </source>
</evidence>
<comment type="subcellular location">
    <subcellularLocation>
        <location evidence="1">Cell membrane</location>
        <topology evidence="1">Multi-pass membrane protein</topology>
    </subcellularLocation>
</comment>